<dbReference type="Proteomes" id="UP000197138">
    <property type="component" value="Unassembled WGS sequence"/>
</dbReference>
<keyword evidence="5" id="KW-1185">Reference proteome</keyword>
<gene>
    <name evidence="2" type="ORF">CDL15_Pgr026296</name>
    <name evidence="3" type="ORF">CRG98_009920</name>
</gene>
<protein>
    <submittedName>
        <fullName evidence="2">Uncharacterized protein</fullName>
    </submittedName>
</protein>
<evidence type="ECO:0000313" key="2">
    <source>
        <dbReference type="EMBL" id="OWM89133.1"/>
    </source>
</evidence>
<evidence type="ECO:0000256" key="1">
    <source>
        <dbReference type="SAM" id="MobiDB-lite"/>
    </source>
</evidence>
<evidence type="ECO:0000313" key="3">
    <source>
        <dbReference type="EMBL" id="PKI69649.1"/>
    </source>
</evidence>
<dbReference type="EMBL" id="MTKT01000676">
    <property type="protein sequence ID" value="OWM89133.1"/>
    <property type="molecule type" value="Genomic_DNA"/>
</dbReference>
<sequence>MLYLASGYEEIVEEVFESRVTRWNPWMDVRMLEHAATDVGGRQERRTSRRDVRERAGVRACGSALGHAAGRAGARPADSYGCTVHPRARPSPEMVSAREEEEEAETFGARVGYPWAASGSHGSRGKIGRKLGSRLVAHSKFGVRIKRRIVDMHGKTDLMSPRLALSVEKCPESV</sequence>
<dbReference type="EMBL" id="PGOL01000484">
    <property type="protein sequence ID" value="PKI69649.1"/>
    <property type="molecule type" value="Genomic_DNA"/>
</dbReference>
<reference evidence="2" key="2">
    <citation type="submission" date="2017-06" db="EMBL/GenBank/DDBJ databases">
        <title>The pomegranate genome and the genomics of punicalagin biosynthesis.</title>
        <authorList>
            <person name="Xu C."/>
        </authorList>
    </citation>
    <scope>NUCLEOTIDE SEQUENCE [LARGE SCALE GENOMIC DNA]</scope>
    <source>
        <tissue evidence="2">Fresh leaf</tissue>
    </source>
</reference>
<name>A0A218XVY5_PUNGR</name>
<organism evidence="2 4">
    <name type="scientific">Punica granatum</name>
    <name type="common">Pomegranate</name>
    <dbReference type="NCBI Taxonomy" id="22663"/>
    <lineage>
        <taxon>Eukaryota</taxon>
        <taxon>Viridiplantae</taxon>
        <taxon>Streptophyta</taxon>
        <taxon>Embryophyta</taxon>
        <taxon>Tracheophyta</taxon>
        <taxon>Spermatophyta</taxon>
        <taxon>Magnoliopsida</taxon>
        <taxon>eudicotyledons</taxon>
        <taxon>Gunneridae</taxon>
        <taxon>Pentapetalae</taxon>
        <taxon>rosids</taxon>
        <taxon>malvids</taxon>
        <taxon>Myrtales</taxon>
        <taxon>Lythraceae</taxon>
        <taxon>Punica</taxon>
    </lineage>
</organism>
<reference evidence="4" key="1">
    <citation type="journal article" date="2017" name="Plant J.">
        <title>The pomegranate (Punica granatum L.) genome and the genomics of punicalagin biosynthesis.</title>
        <authorList>
            <person name="Qin G."/>
            <person name="Xu C."/>
            <person name="Ming R."/>
            <person name="Tang H."/>
            <person name="Guyot R."/>
            <person name="Kramer E.M."/>
            <person name="Hu Y."/>
            <person name="Yi X."/>
            <person name="Qi Y."/>
            <person name="Xu X."/>
            <person name="Gao Z."/>
            <person name="Pan H."/>
            <person name="Jian J."/>
            <person name="Tian Y."/>
            <person name="Yue Z."/>
            <person name="Xu Y."/>
        </authorList>
    </citation>
    <scope>NUCLEOTIDE SEQUENCE [LARGE SCALE GENOMIC DNA]</scope>
    <source>
        <strain evidence="4">cv. Dabenzi</strain>
    </source>
</reference>
<evidence type="ECO:0000313" key="5">
    <source>
        <dbReference type="Proteomes" id="UP000233551"/>
    </source>
</evidence>
<reference evidence="3 5" key="3">
    <citation type="submission" date="2017-11" db="EMBL/GenBank/DDBJ databases">
        <title>De-novo sequencing of pomegranate (Punica granatum L.) genome.</title>
        <authorList>
            <person name="Akparov Z."/>
            <person name="Amiraslanov A."/>
            <person name="Hajiyeva S."/>
            <person name="Abbasov M."/>
            <person name="Kaur K."/>
            <person name="Hamwieh A."/>
            <person name="Solovyev V."/>
            <person name="Salamov A."/>
            <person name="Braich B."/>
            <person name="Kosarev P."/>
            <person name="Mahmoud A."/>
            <person name="Hajiyev E."/>
            <person name="Babayeva S."/>
            <person name="Izzatullayeva V."/>
            <person name="Mammadov A."/>
            <person name="Mammadov A."/>
            <person name="Sharifova S."/>
            <person name="Ojaghi J."/>
            <person name="Eynullazada K."/>
            <person name="Bayramov B."/>
            <person name="Abdulazimova A."/>
            <person name="Shahmuradov I."/>
        </authorList>
    </citation>
    <scope>NUCLEOTIDE SEQUENCE [LARGE SCALE GENOMIC DNA]</scope>
    <source>
        <strain evidence="3">AG2017</strain>
        <strain evidence="5">cv. AG2017</strain>
        <tissue evidence="3">Leaf</tissue>
    </source>
</reference>
<accession>A0A218XVY5</accession>
<dbReference type="AlphaFoldDB" id="A0A218XVY5"/>
<evidence type="ECO:0000313" key="4">
    <source>
        <dbReference type="Proteomes" id="UP000197138"/>
    </source>
</evidence>
<dbReference type="Proteomes" id="UP000233551">
    <property type="component" value="Unassembled WGS sequence"/>
</dbReference>
<proteinExistence type="predicted"/>
<feature type="region of interest" description="Disordered" evidence="1">
    <location>
        <begin position="75"/>
        <end position="95"/>
    </location>
</feature>
<comment type="caution">
    <text evidence="2">The sequence shown here is derived from an EMBL/GenBank/DDBJ whole genome shotgun (WGS) entry which is preliminary data.</text>
</comment>